<dbReference type="InterPro" id="IPR011009">
    <property type="entry name" value="Kinase-like_dom_sf"/>
</dbReference>
<keyword evidence="9" id="KW-0393">Immunoglobulin domain</keyword>
<evidence type="ECO:0000256" key="3">
    <source>
        <dbReference type="ARBA" id="ARBA00022692"/>
    </source>
</evidence>
<dbReference type="GO" id="GO:0004714">
    <property type="term" value="F:transmembrane receptor protein tyrosine kinase activity"/>
    <property type="evidence" value="ECO:0007669"/>
    <property type="project" value="UniProtKB-EC"/>
</dbReference>
<organism evidence="20 21">
    <name type="scientific">Stylophora pistillata</name>
    <name type="common">Smooth cauliflower coral</name>
    <dbReference type="NCBI Taxonomy" id="50429"/>
    <lineage>
        <taxon>Eukaryota</taxon>
        <taxon>Metazoa</taxon>
        <taxon>Cnidaria</taxon>
        <taxon>Anthozoa</taxon>
        <taxon>Hexacorallia</taxon>
        <taxon>Scleractinia</taxon>
        <taxon>Astrocoeniina</taxon>
        <taxon>Pocilloporidae</taxon>
        <taxon>Stylophora</taxon>
    </lineage>
</organism>
<dbReference type="InterPro" id="IPR007110">
    <property type="entry name" value="Ig-like_dom"/>
</dbReference>
<feature type="domain" description="Ig-like" evidence="19">
    <location>
        <begin position="23"/>
        <end position="119"/>
    </location>
</feature>
<dbReference type="Gene3D" id="3.30.200.20">
    <property type="entry name" value="Phosphorylase Kinase, domain 1"/>
    <property type="match status" value="1"/>
</dbReference>
<evidence type="ECO:0000256" key="5">
    <source>
        <dbReference type="ARBA" id="ARBA00023136"/>
    </source>
</evidence>
<dbReference type="Gene3D" id="1.10.510.10">
    <property type="entry name" value="Transferase(Phosphotransferase) domain 1"/>
    <property type="match status" value="1"/>
</dbReference>
<dbReference type="InterPro" id="IPR001245">
    <property type="entry name" value="Ser-Thr/Tyr_kinase_cat_dom"/>
</dbReference>
<dbReference type="InterPro" id="IPR000719">
    <property type="entry name" value="Prot_kinase_dom"/>
</dbReference>
<dbReference type="InterPro" id="IPR008266">
    <property type="entry name" value="Tyr_kinase_AS"/>
</dbReference>
<dbReference type="AlphaFoldDB" id="A0A2B4RD91"/>
<dbReference type="PANTHER" id="PTHR24416">
    <property type="entry name" value="TYROSINE-PROTEIN KINASE RECEPTOR"/>
    <property type="match status" value="1"/>
</dbReference>
<keyword evidence="6" id="KW-1015">Disulfide bond</keyword>
<dbReference type="Pfam" id="PF07679">
    <property type="entry name" value="I-set"/>
    <property type="match status" value="3"/>
</dbReference>
<evidence type="ECO:0000256" key="1">
    <source>
        <dbReference type="ARBA" id="ARBA00004167"/>
    </source>
</evidence>
<evidence type="ECO:0000256" key="16">
    <source>
        <dbReference type="SAM" id="MobiDB-lite"/>
    </source>
</evidence>
<evidence type="ECO:0000256" key="11">
    <source>
        <dbReference type="PIRSR" id="PIRSR000615-1"/>
    </source>
</evidence>
<dbReference type="FunFam" id="1.10.510.10:FF:000743">
    <property type="entry name" value="Predicted protein"/>
    <property type="match status" value="1"/>
</dbReference>
<comment type="catalytic activity">
    <reaction evidence="10">
        <text>L-tyrosyl-[protein] + ATP = O-phospho-L-tyrosyl-[protein] + ADP + H(+)</text>
        <dbReference type="Rhea" id="RHEA:10596"/>
        <dbReference type="Rhea" id="RHEA-COMP:10136"/>
        <dbReference type="Rhea" id="RHEA-COMP:20101"/>
        <dbReference type="ChEBI" id="CHEBI:15378"/>
        <dbReference type="ChEBI" id="CHEBI:30616"/>
        <dbReference type="ChEBI" id="CHEBI:46858"/>
        <dbReference type="ChEBI" id="CHEBI:61978"/>
        <dbReference type="ChEBI" id="CHEBI:456216"/>
        <dbReference type="EC" id="2.7.10.1"/>
    </reaction>
</comment>
<dbReference type="CDD" id="cd00192">
    <property type="entry name" value="PTKc"/>
    <property type="match status" value="1"/>
</dbReference>
<dbReference type="InterPro" id="IPR003598">
    <property type="entry name" value="Ig_sub2"/>
</dbReference>
<dbReference type="PRINTS" id="PR00109">
    <property type="entry name" value="TYRKINASE"/>
</dbReference>
<dbReference type="PROSITE" id="PS00109">
    <property type="entry name" value="PROTEIN_KINASE_TYR"/>
    <property type="match status" value="1"/>
</dbReference>
<keyword evidence="21" id="KW-1185">Reference proteome</keyword>
<keyword evidence="3 17" id="KW-0812">Transmembrane</keyword>
<dbReference type="OrthoDB" id="4062651at2759"/>
<keyword evidence="5 17" id="KW-0472">Membrane</keyword>
<dbReference type="PANTHER" id="PTHR24416:SF622">
    <property type="entry name" value="PROTEIN KINASE DOMAIN-CONTAINING PROTEIN"/>
    <property type="match status" value="1"/>
</dbReference>
<feature type="domain" description="Ig-like" evidence="19">
    <location>
        <begin position="232"/>
        <end position="322"/>
    </location>
</feature>
<feature type="transmembrane region" description="Helical" evidence="17">
    <location>
        <begin position="346"/>
        <end position="370"/>
    </location>
</feature>
<dbReference type="SMART" id="SM00408">
    <property type="entry name" value="IGc2"/>
    <property type="match status" value="3"/>
</dbReference>
<evidence type="ECO:0000256" key="12">
    <source>
        <dbReference type="PIRSR" id="PIRSR000615-2"/>
    </source>
</evidence>
<comment type="subcellular location">
    <subcellularLocation>
        <location evidence="1">Membrane</location>
        <topology evidence="1">Single-pass membrane protein</topology>
    </subcellularLocation>
</comment>
<evidence type="ECO:0000256" key="13">
    <source>
        <dbReference type="PIRSR" id="PIRSR000615-3"/>
    </source>
</evidence>
<feature type="domain" description="Ig-like" evidence="19">
    <location>
        <begin position="128"/>
        <end position="224"/>
    </location>
</feature>
<accession>A0A2B4RD91</accession>
<sequence length="836" mass="93901">MPHFFQKNIHYYLILPVSAFLAPQIVEDPKNQTVDAGFNITFNCTAKGHPMPSIKWIKNDNSLAIRSNPRINVSQTDLDDVQIHSQLIIKDVKREDNGKYHCLANNSEGEKASNPAFLSTKDLAFFAPQIVEDPKNQTADAGFNITFNCTAKGHPMPSIKWIKNDNSLAVRSNPRINVSQTDLDDVKIHSQLIIEDVKREDDGKYHCLANNSEGEKASNPAFLSTKDLDGRARIIEDPVNQTAFVGFNVTFNCSASGLLKRNITWVKNNNSHAVNSNPRVKVIRIPLDGEGILQSQLSIKEVKEEDKGKYYCVAKSSAGEIESKSAFLFIKHLASPRKERQHSVPLIIVLSVFGGTIITFMCGCTMAFFYRRARTNEEQRNIDKEEIYVACISNKDLAEGMPKDTNADTKGRVLSEANAMPPLVDAEKKNTDALNKKKHKQDDGNVASIPRVSSKGRKTLTPSDVGDKHFRNPIFDKKGHAEEFLISRNSHLDVEDGCSHCDINKILYPDNRMDEDDGDSDEMQKSVFVKLEESEKDRGNLEVLDEVLGRGEYGIVYKGRYGGRNGSITDVAVKKLKGNANTLAKAALLNEIKTLKQAGRHPNIVNLVGTWRQGETIFVVTELVHGGSLESLLKCKEDESNEYANVVCELNDRQLLRIALQVALGMQHLEEKKCIHRDLAARNVFIDSNMVAKVGDFGLAREILEDGLYVKTSCGKIPWRWSSLESLRDRVYTSKSDVWSFGILLWEIATYGDSPYPDIATPLALVSRLSTGYRMPRPDQCSEELYTLMGSCWNENPLMRPSFADIVDRLEYFLREVKRTYINITEDEISGRFEVK</sequence>
<feature type="domain" description="Protein kinase" evidence="18">
    <location>
        <begin position="542"/>
        <end position="813"/>
    </location>
</feature>
<dbReference type="SMART" id="SM00409">
    <property type="entry name" value="IG"/>
    <property type="match status" value="3"/>
</dbReference>
<feature type="binding site" evidence="15">
    <location>
        <position position="575"/>
    </location>
    <ligand>
        <name>ATP</name>
        <dbReference type="ChEBI" id="CHEBI:30616"/>
    </ligand>
</feature>
<evidence type="ECO:0000313" key="20">
    <source>
        <dbReference type="EMBL" id="PFX16334.1"/>
    </source>
</evidence>
<protein>
    <recommendedName>
        <fullName evidence="2">receptor protein-tyrosine kinase</fullName>
        <ecNumber evidence="2">2.7.10.1</ecNumber>
    </recommendedName>
</protein>
<dbReference type="SMART" id="SM00219">
    <property type="entry name" value="TyrKc"/>
    <property type="match status" value="1"/>
</dbReference>
<feature type="binding site" evidence="12">
    <location>
        <position position="574"/>
    </location>
    <ligand>
        <name>ATP</name>
        <dbReference type="ChEBI" id="CHEBI:30616"/>
    </ligand>
</feature>
<evidence type="ECO:0000256" key="8">
    <source>
        <dbReference type="ARBA" id="ARBA00023180"/>
    </source>
</evidence>
<feature type="region of interest" description="Disordered" evidence="16">
    <location>
        <begin position="435"/>
        <end position="467"/>
    </location>
</feature>
<dbReference type="PROSITE" id="PS50011">
    <property type="entry name" value="PROTEIN_KINASE_DOM"/>
    <property type="match status" value="1"/>
</dbReference>
<evidence type="ECO:0000256" key="2">
    <source>
        <dbReference type="ARBA" id="ARBA00011902"/>
    </source>
</evidence>
<proteinExistence type="predicted"/>
<keyword evidence="12 15" id="KW-0547">Nucleotide-binding</keyword>
<keyword evidence="13" id="KW-0479">Metal-binding</keyword>
<feature type="binding site" evidence="12">
    <location>
        <begin position="549"/>
        <end position="556"/>
    </location>
    <ligand>
        <name>ATP</name>
        <dbReference type="ChEBI" id="CHEBI:30616"/>
    </ligand>
</feature>
<dbReference type="GO" id="GO:0043235">
    <property type="term" value="C:receptor complex"/>
    <property type="evidence" value="ECO:0007669"/>
    <property type="project" value="TreeGrafter"/>
</dbReference>
<dbReference type="GO" id="GO:0007169">
    <property type="term" value="P:cell surface receptor protein tyrosine kinase signaling pathway"/>
    <property type="evidence" value="ECO:0007669"/>
    <property type="project" value="TreeGrafter"/>
</dbReference>
<dbReference type="SUPFAM" id="SSF48726">
    <property type="entry name" value="Immunoglobulin"/>
    <property type="match status" value="3"/>
</dbReference>
<dbReference type="InterPro" id="IPR003599">
    <property type="entry name" value="Ig_sub"/>
</dbReference>
<evidence type="ECO:0000313" key="21">
    <source>
        <dbReference type="Proteomes" id="UP000225706"/>
    </source>
</evidence>
<dbReference type="PIRSF" id="PIRSF000615">
    <property type="entry name" value="TyrPK_CSF1-R"/>
    <property type="match status" value="1"/>
</dbReference>
<feature type="binding site" evidence="12">
    <location>
        <position position="682"/>
    </location>
    <ligand>
        <name>ATP</name>
        <dbReference type="ChEBI" id="CHEBI:30616"/>
    </ligand>
</feature>
<name>A0A2B4RD91_STYPI</name>
<dbReference type="PROSITE" id="PS50835">
    <property type="entry name" value="IG_LIKE"/>
    <property type="match status" value="3"/>
</dbReference>
<evidence type="ECO:0000256" key="15">
    <source>
        <dbReference type="PROSITE-ProRule" id="PRU10141"/>
    </source>
</evidence>
<evidence type="ECO:0000256" key="9">
    <source>
        <dbReference type="ARBA" id="ARBA00023319"/>
    </source>
</evidence>
<evidence type="ECO:0000259" key="18">
    <source>
        <dbReference type="PROSITE" id="PS50011"/>
    </source>
</evidence>
<dbReference type="InterPro" id="IPR050122">
    <property type="entry name" value="RTK"/>
</dbReference>
<dbReference type="SUPFAM" id="SSF56112">
    <property type="entry name" value="Protein kinase-like (PK-like)"/>
    <property type="match status" value="1"/>
</dbReference>
<keyword evidence="4 17" id="KW-1133">Transmembrane helix</keyword>
<dbReference type="InterPro" id="IPR013098">
    <property type="entry name" value="Ig_I-set"/>
</dbReference>
<dbReference type="InterPro" id="IPR017441">
    <property type="entry name" value="Protein_kinase_ATP_BS"/>
</dbReference>
<dbReference type="EC" id="2.7.10.1" evidence="2"/>
<dbReference type="PROSITE" id="PS00107">
    <property type="entry name" value="PROTEIN_KINASE_ATP"/>
    <property type="match status" value="1"/>
</dbReference>
<evidence type="ECO:0000256" key="6">
    <source>
        <dbReference type="ARBA" id="ARBA00023157"/>
    </source>
</evidence>
<dbReference type="FunFam" id="2.60.40.10:FF:000032">
    <property type="entry name" value="palladin isoform X1"/>
    <property type="match status" value="2"/>
</dbReference>
<dbReference type="InterPro" id="IPR020635">
    <property type="entry name" value="Tyr_kinase_cat_dom"/>
</dbReference>
<dbReference type="GO" id="GO:0046872">
    <property type="term" value="F:metal ion binding"/>
    <property type="evidence" value="ECO:0007669"/>
    <property type="project" value="UniProtKB-KW"/>
</dbReference>
<dbReference type="InterPro" id="IPR036179">
    <property type="entry name" value="Ig-like_dom_sf"/>
</dbReference>
<evidence type="ECO:0000256" key="7">
    <source>
        <dbReference type="ARBA" id="ARBA00023170"/>
    </source>
</evidence>
<dbReference type="Pfam" id="PF07714">
    <property type="entry name" value="PK_Tyr_Ser-Thr"/>
    <property type="match status" value="1"/>
</dbReference>
<dbReference type="InterPro" id="IPR013783">
    <property type="entry name" value="Ig-like_fold"/>
</dbReference>
<dbReference type="GO" id="GO:0005886">
    <property type="term" value="C:plasma membrane"/>
    <property type="evidence" value="ECO:0007669"/>
    <property type="project" value="TreeGrafter"/>
</dbReference>
<feature type="site" description="Important for interaction with phosphotyrosine-binding proteins" evidence="14">
    <location>
        <position position="821"/>
    </location>
</feature>
<dbReference type="Proteomes" id="UP000225706">
    <property type="component" value="Unassembled WGS sequence"/>
</dbReference>
<keyword evidence="12 15" id="KW-0067">ATP-binding</keyword>
<dbReference type="EMBL" id="LSMT01000554">
    <property type="protein sequence ID" value="PFX16334.1"/>
    <property type="molecule type" value="Genomic_DNA"/>
</dbReference>
<dbReference type="Gene3D" id="2.60.40.10">
    <property type="entry name" value="Immunoglobulins"/>
    <property type="match status" value="3"/>
</dbReference>
<reference evidence="21" key="1">
    <citation type="journal article" date="2017" name="bioRxiv">
        <title>Comparative analysis of the genomes of Stylophora pistillata and Acropora digitifera provides evidence for extensive differences between species of corals.</title>
        <authorList>
            <person name="Voolstra C.R."/>
            <person name="Li Y."/>
            <person name="Liew Y.J."/>
            <person name="Baumgarten S."/>
            <person name="Zoccola D."/>
            <person name="Flot J.-F."/>
            <person name="Tambutte S."/>
            <person name="Allemand D."/>
            <person name="Aranda M."/>
        </authorList>
    </citation>
    <scope>NUCLEOTIDE SEQUENCE [LARGE SCALE GENOMIC DNA]</scope>
</reference>
<evidence type="ECO:0000259" key="19">
    <source>
        <dbReference type="PROSITE" id="PS50835"/>
    </source>
</evidence>
<evidence type="ECO:0000256" key="4">
    <source>
        <dbReference type="ARBA" id="ARBA00022989"/>
    </source>
</evidence>
<feature type="binding site" evidence="13">
    <location>
        <position position="696"/>
    </location>
    <ligand>
        <name>Mg(2+)</name>
        <dbReference type="ChEBI" id="CHEBI:18420"/>
    </ligand>
</feature>
<keyword evidence="7 20" id="KW-0675">Receptor</keyword>
<dbReference type="GO" id="GO:0005524">
    <property type="term" value="F:ATP binding"/>
    <property type="evidence" value="ECO:0007669"/>
    <property type="project" value="UniProtKB-UniRule"/>
</dbReference>
<keyword evidence="8" id="KW-0325">Glycoprotein</keyword>
<evidence type="ECO:0000256" key="10">
    <source>
        <dbReference type="ARBA" id="ARBA00051243"/>
    </source>
</evidence>
<feature type="active site" description="Proton acceptor" evidence="11">
    <location>
        <position position="678"/>
    </location>
</feature>
<evidence type="ECO:0000256" key="14">
    <source>
        <dbReference type="PIRSR" id="PIRSR000615-4"/>
    </source>
</evidence>
<dbReference type="STRING" id="50429.A0A2B4RD91"/>
<evidence type="ECO:0000256" key="17">
    <source>
        <dbReference type="SAM" id="Phobius"/>
    </source>
</evidence>
<keyword evidence="13" id="KW-0460">Magnesium</keyword>
<feature type="binding site" evidence="13">
    <location>
        <position position="683"/>
    </location>
    <ligand>
        <name>Mg(2+)</name>
        <dbReference type="ChEBI" id="CHEBI:18420"/>
    </ligand>
</feature>
<comment type="caution">
    <text evidence="20">The sequence shown here is derived from an EMBL/GenBank/DDBJ whole genome shotgun (WGS) entry which is preliminary data.</text>
</comment>
<gene>
    <name evidence="20" type="primary">FGFR4</name>
    <name evidence="20" type="ORF">AWC38_SpisGene19389</name>
</gene>